<feature type="compositionally biased region" description="Basic residues" evidence="1">
    <location>
        <begin position="1"/>
        <end position="12"/>
    </location>
</feature>
<dbReference type="InterPro" id="IPR036047">
    <property type="entry name" value="F-box-like_dom_sf"/>
</dbReference>
<dbReference type="InterPro" id="IPR001810">
    <property type="entry name" value="F-box_dom"/>
</dbReference>
<reference evidence="3" key="1">
    <citation type="journal article" date="2020" name="Stud. Mycol.">
        <title>101 Dothideomycetes genomes: a test case for predicting lifestyles and emergence of pathogens.</title>
        <authorList>
            <person name="Haridas S."/>
            <person name="Albert R."/>
            <person name="Binder M."/>
            <person name="Bloem J."/>
            <person name="Labutti K."/>
            <person name="Salamov A."/>
            <person name="Andreopoulos B."/>
            <person name="Baker S."/>
            <person name="Barry K."/>
            <person name="Bills G."/>
            <person name="Bluhm B."/>
            <person name="Cannon C."/>
            <person name="Castanera R."/>
            <person name="Culley D."/>
            <person name="Daum C."/>
            <person name="Ezra D."/>
            <person name="Gonzalez J."/>
            <person name="Henrissat B."/>
            <person name="Kuo A."/>
            <person name="Liang C."/>
            <person name="Lipzen A."/>
            <person name="Lutzoni F."/>
            <person name="Magnuson J."/>
            <person name="Mondo S."/>
            <person name="Nolan M."/>
            <person name="Ohm R."/>
            <person name="Pangilinan J."/>
            <person name="Park H.-J."/>
            <person name="Ramirez L."/>
            <person name="Alfaro M."/>
            <person name="Sun H."/>
            <person name="Tritt A."/>
            <person name="Yoshinaga Y."/>
            <person name="Zwiers L.-H."/>
            <person name="Turgeon B."/>
            <person name="Goodwin S."/>
            <person name="Spatafora J."/>
            <person name="Crous P."/>
            <person name="Grigoriev I."/>
        </authorList>
    </citation>
    <scope>NUCLEOTIDE SEQUENCE</scope>
    <source>
        <strain evidence="3">SCOH1-5</strain>
    </source>
</reference>
<dbReference type="OrthoDB" id="3638495at2759"/>
<organism evidence="3 4">
    <name type="scientific">Cercospora zeae-maydis SCOH1-5</name>
    <dbReference type="NCBI Taxonomy" id="717836"/>
    <lineage>
        <taxon>Eukaryota</taxon>
        <taxon>Fungi</taxon>
        <taxon>Dikarya</taxon>
        <taxon>Ascomycota</taxon>
        <taxon>Pezizomycotina</taxon>
        <taxon>Dothideomycetes</taxon>
        <taxon>Dothideomycetidae</taxon>
        <taxon>Mycosphaerellales</taxon>
        <taxon>Mycosphaerellaceae</taxon>
        <taxon>Cercospora</taxon>
    </lineage>
</organism>
<sequence length="443" mass="49848">MTNSEKRRKRKAARQEPSKPPAKQPKFKAHFVKMLAAELQLAILSYLPVNDIQKCRRVNQYMRDLIDDPPNQVICAEPCVVQGRAKFDEFIKTNIEYDVDAVDADGNPCAFLGALVSMTRSRGIAGDICFLHSDWPKAFAKHWLKQRHARAQSNVQLGCPDEYYPAVCIVVTKLHMLYMLRQGLSVQHPAFQRINLAEESIREDSALELVGVTREQCDAALLEKVAAGAFKGTRVHETCRSLHCQGDVFPYAFKLVGLVSRLDQACHTSIRLSARFSRLREALRSGRSYDDFCKEESAAAERQRQWEEASWTVVSRKARGGASKEAREHASNREAVQDNTIEAGGHTAEQAVTVQTPLPIMAAGSTGNTLSPPLRPRFPSKEEDEVGQKLLEVFELPKLAEDLPFAYYGRSRRMVHLLKEVLEGEKELTPLRKAAILDSIHIW</sequence>
<dbReference type="EMBL" id="ML992736">
    <property type="protein sequence ID" value="KAF2206229.1"/>
    <property type="molecule type" value="Genomic_DNA"/>
</dbReference>
<evidence type="ECO:0000313" key="3">
    <source>
        <dbReference type="EMBL" id="KAF2206229.1"/>
    </source>
</evidence>
<feature type="region of interest" description="Disordered" evidence="1">
    <location>
        <begin position="1"/>
        <end position="24"/>
    </location>
</feature>
<dbReference type="Proteomes" id="UP000799539">
    <property type="component" value="Unassembled WGS sequence"/>
</dbReference>
<evidence type="ECO:0000256" key="1">
    <source>
        <dbReference type="SAM" id="MobiDB-lite"/>
    </source>
</evidence>
<gene>
    <name evidence="3" type="ORF">CERZMDRAFT_103619</name>
</gene>
<dbReference type="AlphaFoldDB" id="A0A6A6EZ71"/>
<proteinExistence type="predicted"/>
<dbReference type="Pfam" id="PF00646">
    <property type="entry name" value="F-box"/>
    <property type="match status" value="1"/>
</dbReference>
<keyword evidence="4" id="KW-1185">Reference proteome</keyword>
<evidence type="ECO:0000313" key="4">
    <source>
        <dbReference type="Proteomes" id="UP000799539"/>
    </source>
</evidence>
<name>A0A6A6EZ71_9PEZI</name>
<dbReference type="Gene3D" id="1.20.1280.50">
    <property type="match status" value="1"/>
</dbReference>
<accession>A0A6A6EZ71</accession>
<feature type="domain" description="F-box" evidence="2">
    <location>
        <begin position="38"/>
        <end position="70"/>
    </location>
</feature>
<evidence type="ECO:0000259" key="2">
    <source>
        <dbReference type="Pfam" id="PF00646"/>
    </source>
</evidence>
<dbReference type="SUPFAM" id="SSF81383">
    <property type="entry name" value="F-box domain"/>
    <property type="match status" value="1"/>
</dbReference>
<protein>
    <recommendedName>
        <fullName evidence="2">F-box domain-containing protein</fullName>
    </recommendedName>
</protein>
<dbReference type="CDD" id="cd09917">
    <property type="entry name" value="F-box_SF"/>
    <property type="match status" value="1"/>
</dbReference>